<dbReference type="PANTHER" id="PTHR10192:SF5">
    <property type="entry name" value="GEPHYRIN"/>
    <property type="match status" value="1"/>
</dbReference>
<comment type="pathway">
    <text evidence="3 11">Cofactor biosynthesis; molybdopterin biosynthesis.</text>
</comment>
<dbReference type="PANTHER" id="PTHR10192">
    <property type="entry name" value="MOLYBDOPTERIN BIOSYNTHESIS PROTEIN"/>
    <property type="match status" value="1"/>
</dbReference>
<dbReference type="RefSeq" id="WP_093922067.1">
    <property type="nucleotide sequence ID" value="NZ_FOMW01000001.1"/>
</dbReference>
<dbReference type="InterPro" id="IPR036425">
    <property type="entry name" value="MoaB/Mog-like_dom_sf"/>
</dbReference>
<keyword evidence="8 11" id="KW-0460">Magnesium</keyword>
<dbReference type="Gene3D" id="3.90.105.10">
    <property type="entry name" value="Molybdopterin biosynthesis moea protein, domain 2"/>
    <property type="match status" value="1"/>
</dbReference>
<dbReference type="InterPro" id="IPR038987">
    <property type="entry name" value="MoeA-like"/>
</dbReference>
<accession>A0A1I1TJN4</accession>
<dbReference type="GO" id="GO:0005829">
    <property type="term" value="C:cytosol"/>
    <property type="evidence" value="ECO:0007669"/>
    <property type="project" value="TreeGrafter"/>
</dbReference>
<dbReference type="FunFam" id="3.40.980.10:FF:000004">
    <property type="entry name" value="Molybdopterin molybdenumtransferase"/>
    <property type="match status" value="1"/>
</dbReference>
<dbReference type="SUPFAM" id="SSF63867">
    <property type="entry name" value="MoeA C-terminal domain-like"/>
    <property type="match status" value="1"/>
</dbReference>
<dbReference type="UniPathway" id="UPA00344"/>
<evidence type="ECO:0000256" key="3">
    <source>
        <dbReference type="ARBA" id="ARBA00005046"/>
    </source>
</evidence>
<dbReference type="EC" id="2.10.1.1" evidence="11"/>
<dbReference type="Pfam" id="PF00994">
    <property type="entry name" value="MoCF_biosynth"/>
    <property type="match status" value="1"/>
</dbReference>
<comment type="function">
    <text evidence="2 11">Catalyzes the insertion of molybdate into adenylated molybdopterin with the concomitant release of AMP.</text>
</comment>
<evidence type="ECO:0000256" key="2">
    <source>
        <dbReference type="ARBA" id="ARBA00002901"/>
    </source>
</evidence>
<reference evidence="13 14" key="1">
    <citation type="submission" date="2016-10" db="EMBL/GenBank/DDBJ databases">
        <authorList>
            <person name="de Groot N.N."/>
        </authorList>
    </citation>
    <scope>NUCLEOTIDE SEQUENCE [LARGE SCALE GENOMIC DNA]</scope>
    <source>
        <strain evidence="13 14">DSM 11443</strain>
    </source>
</reference>
<evidence type="ECO:0000313" key="14">
    <source>
        <dbReference type="Proteomes" id="UP000198977"/>
    </source>
</evidence>
<evidence type="ECO:0000256" key="9">
    <source>
        <dbReference type="ARBA" id="ARBA00023150"/>
    </source>
</evidence>
<dbReference type="InterPro" id="IPR005111">
    <property type="entry name" value="MoeA_C_domain_IV"/>
</dbReference>
<evidence type="ECO:0000256" key="10">
    <source>
        <dbReference type="ARBA" id="ARBA00047317"/>
    </source>
</evidence>
<dbReference type="GO" id="GO:0006777">
    <property type="term" value="P:Mo-molybdopterin cofactor biosynthetic process"/>
    <property type="evidence" value="ECO:0007669"/>
    <property type="project" value="UniProtKB-UniRule"/>
</dbReference>
<dbReference type="AlphaFoldDB" id="A0A1I1TJN4"/>
<keyword evidence="14" id="KW-1185">Reference proteome</keyword>
<protein>
    <recommendedName>
        <fullName evidence="11">Molybdopterin molybdenumtransferase</fullName>
        <ecNumber evidence="11">2.10.1.1</ecNumber>
    </recommendedName>
</protein>
<dbReference type="Gene3D" id="2.40.340.10">
    <property type="entry name" value="MoeA, C-terminal, domain IV"/>
    <property type="match status" value="1"/>
</dbReference>
<dbReference type="InterPro" id="IPR001453">
    <property type="entry name" value="MoaB/Mog_dom"/>
</dbReference>
<sequence>MSGFDTFVVVDWSARASPSPRKPSKDAIWIGVARGGAVTCHYHRTRTAAMAALEALFDAELAAGRRVVAGFDFPFAYPAGFARAVTGTDDPLALWPVLAEMVEDDAENANNRFEVARHLNGLFGGIGPFWGCPETVSDAVLPAKGTLRHGHGLPEHRGVEKQPGLGRAQPCWKLYTSGSVGSQALLGLPRLQALRERYGDQLAVAPFEASGKPLVLVELFPSLIADLIAKLAEPEEINDRAQVRILAGALAQLAPPVLQAMLEKGDPVEGWILGVGDEQALRDAALGRTVPPPLRNDCFALPAGVHWTPVQEALALLRDSLICVVATQSLPLDQALGCIAADDVMAKRANPPLPNTAVDGYGFAGVRGTGVHEMPLVAARAAAGDAPGVVPAGHAIRVLTGAALPQGVDTVILQEDVVVEAGAIRFSGPVKAGANTRRAGEDVAAGDQVLAKGRRITAPDLALLAATGSAKVSVHMPLKVGILSTGNELVEAGQTAKDGQIYDANRPMLQGLIRQFGHTPVDLGRAPDDRAALRGFLDTGAAQVDAIITSGGASAGDEDHMSALLSEAGAMTLWRIAIKPGRPLALGMWQGVPVFGLPGNPVAALVCTLVFARPALAQLAGAQWPESQGFDVPAGFSKNKKPGRREYLRARIRAGQVEVFASEGSGRISGLSWAEGLVELPEEATVIAPGDLVRYIPYGSFGIASG</sequence>
<dbReference type="InterPro" id="IPR036135">
    <property type="entry name" value="MoeA_linker/N_sf"/>
</dbReference>
<dbReference type="NCBIfam" id="NF045515">
    <property type="entry name" value="Glp_gephyrin"/>
    <property type="match status" value="1"/>
</dbReference>
<comment type="catalytic activity">
    <reaction evidence="10">
        <text>adenylyl-molybdopterin + molybdate = Mo-molybdopterin + AMP + H(+)</text>
        <dbReference type="Rhea" id="RHEA:35047"/>
        <dbReference type="ChEBI" id="CHEBI:15378"/>
        <dbReference type="ChEBI" id="CHEBI:36264"/>
        <dbReference type="ChEBI" id="CHEBI:62727"/>
        <dbReference type="ChEBI" id="CHEBI:71302"/>
        <dbReference type="ChEBI" id="CHEBI:456215"/>
        <dbReference type="EC" id="2.10.1.1"/>
    </reaction>
</comment>
<dbReference type="Pfam" id="PF03454">
    <property type="entry name" value="MoeA_C"/>
    <property type="match status" value="1"/>
</dbReference>
<evidence type="ECO:0000256" key="7">
    <source>
        <dbReference type="ARBA" id="ARBA00022723"/>
    </source>
</evidence>
<feature type="domain" description="MoaB/Mog" evidence="12">
    <location>
        <begin position="481"/>
        <end position="618"/>
    </location>
</feature>
<keyword evidence="6 11" id="KW-0808">Transferase</keyword>
<dbReference type="STRING" id="74348.SAMN04488523_101333"/>
<dbReference type="Proteomes" id="UP000198977">
    <property type="component" value="Unassembled WGS sequence"/>
</dbReference>
<dbReference type="Gene3D" id="2.170.190.11">
    <property type="entry name" value="Molybdopterin biosynthesis moea protein, domain 3"/>
    <property type="match status" value="1"/>
</dbReference>
<evidence type="ECO:0000256" key="4">
    <source>
        <dbReference type="ARBA" id="ARBA00010763"/>
    </source>
</evidence>
<dbReference type="GO" id="GO:0061599">
    <property type="term" value="F:molybdopterin molybdotransferase activity"/>
    <property type="evidence" value="ECO:0007669"/>
    <property type="project" value="UniProtKB-UniRule"/>
</dbReference>
<dbReference type="PROSITE" id="PS01079">
    <property type="entry name" value="MOCF_BIOSYNTHESIS_2"/>
    <property type="match status" value="1"/>
</dbReference>
<evidence type="ECO:0000256" key="5">
    <source>
        <dbReference type="ARBA" id="ARBA00022505"/>
    </source>
</evidence>
<dbReference type="Gene3D" id="3.40.980.10">
    <property type="entry name" value="MoaB/Mog-like domain"/>
    <property type="match status" value="1"/>
</dbReference>
<dbReference type="EMBL" id="FOMW01000001">
    <property type="protein sequence ID" value="SFD55690.1"/>
    <property type="molecule type" value="Genomic_DNA"/>
</dbReference>
<dbReference type="Pfam" id="PF03453">
    <property type="entry name" value="MoeA_N"/>
    <property type="match status" value="1"/>
</dbReference>
<evidence type="ECO:0000256" key="8">
    <source>
        <dbReference type="ARBA" id="ARBA00022842"/>
    </source>
</evidence>
<keyword evidence="5 11" id="KW-0500">Molybdenum</keyword>
<evidence type="ECO:0000256" key="11">
    <source>
        <dbReference type="RuleBase" id="RU365090"/>
    </source>
</evidence>
<dbReference type="SMART" id="SM00852">
    <property type="entry name" value="MoCF_biosynth"/>
    <property type="match status" value="1"/>
</dbReference>
<gene>
    <name evidence="13" type="ORF">SAMN04488523_101333</name>
</gene>
<dbReference type="SUPFAM" id="SSF53218">
    <property type="entry name" value="Molybdenum cofactor biosynthesis proteins"/>
    <property type="match status" value="1"/>
</dbReference>
<dbReference type="CDD" id="cd00887">
    <property type="entry name" value="MoeA"/>
    <property type="match status" value="1"/>
</dbReference>
<dbReference type="InterPro" id="IPR005110">
    <property type="entry name" value="MoeA_linker/N"/>
</dbReference>
<dbReference type="InterPro" id="IPR036688">
    <property type="entry name" value="MoeA_C_domain_IV_sf"/>
</dbReference>
<dbReference type="InterPro" id="IPR008284">
    <property type="entry name" value="MoCF_biosynth_CS"/>
</dbReference>
<comment type="similarity">
    <text evidence="4 11">Belongs to the MoeA family.</text>
</comment>
<keyword evidence="9 11" id="KW-0501">Molybdenum cofactor biosynthesis</keyword>
<dbReference type="NCBIfam" id="TIGR00177">
    <property type="entry name" value="molyb_syn"/>
    <property type="match status" value="1"/>
</dbReference>
<name>A0A1I1TJN4_9RHOB</name>
<proteinExistence type="inferred from homology"/>
<evidence type="ECO:0000256" key="6">
    <source>
        <dbReference type="ARBA" id="ARBA00022679"/>
    </source>
</evidence>
<keyword evidence="7 11" id="KW-0479">Metal-binding</keyword>
<comment type="cofactor">
    <cofactor evidence="1 11">
        <name>Mg(2+)</name>
        <dbReference type="ChEBI" id="CHEBI:18420"/>
    </cofactor>
</comment>
<evidence type="ECO:0000259" key="12">
    <source>
        <dbReference type="SMART" id="SM00852"/>
    </source>
</evidence>
<evidence type="ECO:0000313" key="13">
    <source>
        <dbReference type="EMBL" id="SFD55690.1"/>
    </source>
</evidence>
<dbReference type="SUPFAM" id="SSF63882">
    <property type="entry name" value="MoeA N-terminal region -like"/>
    <property type="match status" value="1"/>
</dbReference>
<organism evidence="13 14">
    <name type="scientific">Sulfitobacter brevis</name>
    <dbReference type="NCBI Taxonomy" id="74348"/>
    <lineage>
        <taxon>Bacteria</taxon>
        <taxon>Pseudomonadati</taxon>
        <taxon>Pseudomonadota</taxon>
        <taxon>Alphaproteobacteria</taxon>
        <taxon>Rhodobacterales</taxon>
        <taxon>Roseobacteraceae</taxon>
        <taxon>Sulfitobacter</taxon>
    </lineage>
</organism>
<dbReference type="GO" id="GO:0046872">
    <property type="term" value="F:metal ion binding"/>
    <property type="evidence" value="ECO:0007669"/>
    <property type="project" value="UniProtKB-UniRule"/>
</dbReference>
<dbReference type="OrthoDB" id="9804758at2"/>
<evidence type="ECO:0000256" key="1">
    <source>
        <dbReference type="ARBA" id="ARBA00001946"/>
    </source>
</evidence>